<keyword evidence="1" id="KW-0472">Membrane</keyword>
<organism evidence="3 4">
    <name type="scientific">Dictyocaulus viviparus</name>
    <name type="common">Bovine lungworm</name>
    <dbReference type="NCBI Taxonomy" id="29172"/>
    <lineage>
        <taxon>Eukaryota</taxon>
        <taxon>Metazoa</taxon>
        <taxon>Ecdysozoa</taxon>
        <taxon>Nematoda</taxon>
        <taxon>Chromadorea</taxon>
        <taxon>Rhabditida</taxon>
        <taxon>Rhabditina</taxon>
        <taxon>Rhabditomorpha</taxon>
        <taxon>Strongyloidea</taxon>
        <taxon>Metastrongylidae</taxon>
        <taxon>Dictyocaulus</taxon>
    </lineage>
</organism>
<dbReference type="SUPFAM" id="SSF56601">
    <property type="entry name" value="beta-lactamase/transpeptidase-like"/>
    <property type="match status" value="1"/>
</dbReference>
<feature type="domain" description="Beta-lactamase-related" evidence="2">
    <location>
        <begin position="100"/>
        <end position="273"/>
    </location>
</feature>
<dbReference type="InterPro" id="IPR001466">
    <property type="entry name" value="Beta-lactam-related"/>
</dbReference>
<name>A0A0D8XIW0_DICVI</name>
<dbReference type="EMBL" id="KN716532">
    <property type="protein sequence ID" value="KJH43709.1"/>
    <property type="molecule type" value="Genomic_DNA"/>
</dbReference>
<keyword evidence="4" id="KW-1185">Reference proteome</keyword>
<dbReference type="PANTHER" id="PTHR43319:SF3">
    <property type="entry name" value="BETA-LACTAMASE-RELATED DOMAIN-CONTAINING PROTEIN"/>
    <property type="match status" value="1"/>
</dbReference>
<evidence type="ECO:0000313" key="4">
    <source>
        <dbReference type="Proteomes" id="UP000053766"/>
    </source>
</evidence>
<accession>A0A0D8XIW0</accession>
<evidence type="ECO:0000313" key="3">
    <source>
        <dbReference type="EMBL" id="KJH43709.1"/>
    </source>
</evidence>
<keyword evidence="1" id="KW-0812">Transmembrane</keyword>
<dbReference type="Gene3D" id="3.40.710.10">
    <property type="entry name" value="DD-peptidase/beta-lactamase superfamily"/>
    <property type="match status" value="1"/>
</dbReference>
<protein>
    <submittedName>
        <fullName evidence="3">Beta-lactamase</fullName>
    </submittedName>
</protein>
<evidence type="ECO:0000259" key="2">
    <source>
        <dbReference type="Pfam" id="PF00144"/>
    </source>
</evidence>
<dbReference type="AlphaFoldDB" id="A0A0D8XIW0"/>
<proteinExistence type="predicted"/>
<evidence type="ECO:0000256" key="1">
    <source>
        <dbReference type="SAM" id="Phobius"/>
    </source>
</evidence>
<dbReference type="Pfam" id="PF00144">
    <property type="entry name" value="Beta-lactamase"/>
    <property type="match status" value="1"/>
</dbReference>
<dbReference type="InterPro" id="IPR052907">
    <property type="entry name" value="Beta-lactamase/esterase"/>
</dbReference>
<keyword evidence="1" id="KW-1133">Transmembrane helix</keyword>
<dbReference type="InterPro" id="IPR012338">
    <property type="entry name" value="Beta-lactam/transpept-like"/>
</dbReference>
<dbReference type="PANTHER" id="PTHR43319">
    <property type="entry name" value="BETA-LACTAMASE-RELATED"/>
    <property type="match status" value="1"/>
</dbReference>
<dbReference type="OrthoDB" id="5946976at2759"/>
<dbReference type="STRING" id="29172.A0A0D8XIW0"/>
<reference evidence="4" key="2">
    <citation type="journal article" date="2016" name="Sci. Rep.">
        <title>Dictyocaulus viviparus genome, variome and transcriptome elucidate lungworm biology and support future intervention.</title>
        <authorList>
            <person name="McNulty S.N."/>
            <person name="Strube C."/>
            <person name="Rosa B.A."/>
            <person name="Martin J.C."/>
            <person name="Tyagi R."/>
            <person name="Choi Y.J."/>
            <person name="Wang Q."/>
            <person name="Hallsworth Pepin K."/>
            <person name="Zhang X."/>
            <person name="Ozersky P."/>
            <person name="Wilson R.K."/>
            <person name="Sternberg P.W."/>
            <person name="Gasser R.B."/>
            <person name="Mitreva M."/>
        </authorList>
    </citation>
    <scope>NUCLEOTIDE SEQUENCE [LARGE SCALE GENOMIC DNA]</scope>
    <source>
        <strain evidence="4">HannoverDv2000</strain>
    </source>
</reference>
<sequence length="293" mass="33784">MLECTSQLVVHSTFLARPDGKPLINRPRCWLLVFTVSIYESFAVKMWLTVLWTAMKLIIGLVMMMVGSTILLVKLKERRRRPVTTDGRVHEVFLPVLDTFRNNFRRGWERDGAALCVYYQGECVIDIWGGFADRESERRWREDTLQIIFSTSKAVGAICVAILVDRGRLKYTDKISMFWPEFAKHGKENITVEMILAHTSGLACLDGKISFEDATDPEKMAKFIEESRPIWEPGKAVGYHALSYGWLVDQIIRRTDAKHRGIGQFFKEEIADKYSTLDYSCFFLQDIKASFMN</sequence>
<dbReference type="Proteomes" id="UP000053766">
    <property type="component" value="Unassembled WGS sequence"/>
</dbReference>
<gene>
    <name evidence="3" type="ORF">DICVIV_10268</name>
</gene>
<feature type="transmembrane region" description="Helical" evidence="1">
    <location>
        <begin position="54"/>
        <end position="73"/>
    </location>
</feature>
<reference evidence="3 4" key="1">
    <citation type="submission" date="2013-11" db="EMBL/GenBank/DDBJ databases">
        <title>Draft genome of the bovine lungworm Dictyocaulus viviparus.</title>
        <authorList>
            <person name="Mitreva M."/>
        </authorList>
    </citation>
    <scope>NUCLEOTIDE SEQUENCE [LARGE SCALE GENOMIC DNA]</scope>
    <source>
        <strain evidence="3 4">HannoverDv2000</strain>
    </source>
</reference>